<dbReference type="SUPFAM" id="SSF56112">
    <property type="entry name" value="Protein kinase-like (PK-like)"/>
    <property type="match status" value="1"/>
</dbReference>
<gene>
    <name evidence="2" type="ORF">Lste_1231</name>
</gene>
<evidence type="ECO:0000313" key="3">
    <source>
        <dbReference type="Proteomes" id="UP000054926"/>
    </source>
</evidence>
<dbReference type="InterPro" id="IPR036047">
    <property type="entry name" value="F-box-like_dom_sf"/>
</dbReference>
<keyword evidence="2" id="KW-0418">Kinase</keyword>
<evidence type="ECO:0000259" key="1">
    <source>
        <dbReference type="Pfam" id="PF00646"/>
    </source>
</evidence>
<dbReference type="CDD" id="cd05151">
    <property type="entry name" value="ChoK-like"/>
    <property type="match status" value="1"/>
</dbReference>
<dbReference type="GO" id="GO:0006646">
    <property type="term" value="P:phosphatidylethanolamine biosynthetic process"/>
    <property type="evidence" value="ECO:0007669"/>
    <property type="project" value="TreeGrafter"/>
</dbReference>
<dbReference type="Pfam" id="PF00646">
    <property type="entry name" value="F-box"/>
    <property type="match status" value="1"/>
</dbReference>
<dbReference type="GO" id="GO:0005737">
    <property type="term" value="C:cytoplasm"/>
    <property type="evidence" value="ECO:0007669"/>
    <property type="project" value="TreeGrafter"/>
</dbReference>
<dbReference type="Pfam" id="PF01633">
    <property type="entry name" value="Choline_kinase"/>
    <property type="match status" value="1"/>
</dbReference>
<dbReference type="InterPro" id="IPR001810">
    <property type="entry name" value="F-box_dom"/>
</dbReference>
<protein>
    <submittedName>
        <fullName evidence="2">Choline kinase</fullName>
    </submittedName>
</protein>
<organism evidence="2 3">
    <name type="scientific">Legionella steelei</name>
    <dbReference type="NCBI Taxonomy" id="947033"/>
    <lineage>
        <taxon>Bacteria</taxon>
        <taxon>Pseudomonadati</taxon>
        <taxon>Pseudomonadota</taxon>
        <taxon>Gammaproteobacteria</taxon>
        <taxon>Legionellales</taxon>
        <taxon>Legionellaceae</taxon>
        <taxon>Legionella</taxon>
    </lineage>
</organism>
<dbReference type="AlphaFoldDB" id="A0A0W0ZGA8"/>
<proteinExistence type="predicted"/>
<sequence length="418" mass="48344">MQRLNFIYSVDVQFLRNNLMKWYFFGEKSGNPRVNEHLMLYILSLLDPKSQFNASLVSHKWKEMTELTQKYTNLLPTIHRIPLLAKVGLDVLRLKLMSGGMTNTVYRVQIEPDRSKSLVKVPGVNQDLIERSKPKRWVLRIPGEVSSFSVSRLDEAENAHKASVLGLNVPIEYFAPDGLQLTQFIEGVQSLDKEMLQRVDILKILAQMAKTLHTSERFDNDTAVFERNEQLLDRLKGKSFVFPEKTGFIAEQMLALKKLFASYQVEVSPCHNDSTPLNYMMAVVGKKKQEVFYQIDWEYSSNNDFMWDLVYFAIEGKLSKEQELAYLTAYFGKEPTNSILAWFTAYKPVVEWWITLWSWTQLANEAKSVSKEEYIKLGAERYAKTLEHLESEEYRDALALIDADKLAASFDGHRPFTS</sequence>
<keyword evidence="3" id="KW-1185">Reference proteome</keyword>
<accession>A0A0W0ZGA8</accession>
<dbReference type="PATRIC" id="fig|947033.5.peg.1313"/>
<dbReference type="Gene3D" id="3.30.200.20">
    <property type="entry name" value="Phosphorylase Kinase, domain 1"/>
    <property type="match status" value="1"/>
</dbReference>
<comment type="caution">
    <text evidence="2">The sequence shown here is derived from an EMBL/GenBank/DDBJ whole genome shotgun (WGS) entry which is preliminary data.</text>
</comment>
<dbReference type="Proteomes" id="UP000054926">
    <property type="component" value="Unassembled WGS sequence"/>
</dbReference>
<keyword evidence="2" id="KW-0808">Transferase</keyword>
<dbReference type="Gene3D" id="3.90.1200.10">
    <property type="match status" value="1"/>
</dbReference>
<dbReference type="STRING" id="947033.Lste_1231"/>
<feature type="domain" description="F-box" evidence="1">
    <location>
        <begin position="36"/>
        <end position="64"/>
    </location>
</feature>
<dbReference type="SUPFAM" id="SSF81383">
    <property type="entry name" value="F-box domain"/>
    <property type="match status" value="1"/>
</dbReference>
<dbReference type="InterPro" id="IPR011009">
    <property type="entry name" value="Kinase-like_dom_sf"/>
</dbReference>
<dbReference type="Gene3D" id="1.20.1280.50">
    <property type="match status" value="1"/>
</dbReference>
<name>A0A0W0ZGA8_9GAMM</name>
<dbReference type="GO" id="GO:0004305">
    <property type="term" value="F:ethanolamine kinase activity"/>
    <property type="evidence" value="ECO:0007669"/>
    <property type="project" value="TreeGrafter"/>
</dbReference>
<reference evidence="2 3" key="1">
    <citation type="submission" date="2015-11" db="EMBL/GenBank/DDBJ databases">
        <title>Genomic analysis of 38 Legionella species identifies large and diverse effector repertoires.</title>
        <authorList>
            <person name="Burstein D."/>
            <person name="Amaro F."/>
            <person name="Zusman T."/>
            <person name="Lifshitz Z."/>
            <person name="Cohen O."/>
            <person name="Gilbert J.A."/>
            <person name="Pupko T."/>
            <person name="Shuman H.A."/>
            <person name="Segal G."/>
        </authorList>
    </citation>
    <scope>NUCLEOTIDE SEQUENCE [LARGE SCALE GENOMIC DNA]</scope>
    <source>
        <strain evidence="2 3">IMVS3376</strain>
    </source>
</reference>
<dbReference type="PANTHER" id="PTHR22603">
    <property type="entry name" value="CHOLINE/ETHANOALAMINE KINASE"/>
    <property type="match status" value="1"/>
</dbReference>
<evidence type="ECO:0000313" key="2">
    <source>
        <dbReference type="EMBL" id="KTD68073.1"/>
    </source>
</evidence>
<dbReference type="PANTHER" id="PTHR22603:SF66">
    <property type="entry name" value="ETHANOLAMINE KINASE"/>
    <property type="match status" value="1"/>
</dbReference>
<dbReference type="EMBL" id="LNYY01000019">
    <property type="protein sequence ID" value="KTD68073.1"/>
    <property type="molecule type" value="Genomic_DNA"/>
</dbReference>